<evidence type="ECO:0000313" key="1">
    <source>
        <dbReference type="EMBL" id="KKL63645.1"/>
    </source>
</evidence>
<dbReference type="EMBL" id="LAZR01028095">
    <property type="protein sequence ID" value="KKL63645.1"/>
    <property type="molecule type" value="Genomic_DNA"/>
</dbReference>
<proteinExistence type="predicted"/>
<sequence>HHKNVDYKGGRWGRLNYACFMKYNSVGEYAPRVA</sequence>
<reference evidence="1" key="1">
    <citation type="journal article" date="2015" name="Nature">
        <title>Complex archaea that bridge the gap between prokaryotes and eukaryotes.</title>
        <authorList>
            <person name="Spang A."/>
            <person name="Saw J.H."/>
            <person name="Jorgensen S.L."/>
            <person name="Zaremba-Niedzwiedzka K."/>
            <person name="Martijn J."/>
            <person name="Lind A.E."/>
            <person name="van Eijk R."/>
            <person name="Schleper C."/>
            <person name="Guy L."/>
            <person name="Ettema T.J."/>
        </authorList>
    </citation>
    <scope>NUCLEOTIDE SEQUENCE</scope>
</reference>
<accession>A0A0F9G254</accession>
<organism evidence="1">
    <name type="scientific">marine sediment metagenome</name>
    <dbReference type="NCBI Taxonomy" id="412755"/>
    <lineage>
        <taxon>unclassified sequences</taxon>
        <taxon>metagenomes</taxon>
        <taxon>ecological metagenomes</taxon>
    </lineage>
</organism>
<gene>
    <name evidence="1" type="ORF">LCGC14_2173040</name>
</gene>
<comment type="caution">
    <text evidence="1">The sequence shown here is derived from an EMBL/GenBank/DDBJ whole genome shotgun (WGS) entry which is preliminary data.</text>
</comment>
<protein>
    <submittedName>
        <fullName evidence="1">Uncharacterized protein</fullName>
    </submittedName>
</protein>
<dbReference type="AlphaFoldDB" id="A0A0F9G254"/>
<feature type="non-terminal residue" evidence="1">
    <location>
        <position position="1"/>
    </location>
</feature>
<name>A0A0F9G254_9ZZZZ</name>